<evidence type="ECO:0000313" key="3">
    <source>
        <dbReference type="Proteomes" id="UP000756921"/>
    </source>
</evidence>
<dbReference type="Proteomes" id="UP000756921">
    <property type="component" value="Unassembled WGS sequence"/>
</dbReference>
<evidence type="ECO:0000256" key="1">
    <source>
        <dbReference type="SAM" id="MobiDB-lite"/>
    </source>
</evidence>
<reference evidence="2" key="1">
    <citation type="journal article" date="2020" name="Mol. Plant Microbe Interact.">
        <title>Genome Sequence of the Biocontrol Agent Coniothyrium minitans strain Conio (IMI 134523).</title>
        <authorList>
            <person name="Patel D."/>
            <person name="Shittu T.A."/>
            <person name="Baroncelli R."/>
            <person name="Muthumeenakshi S."/>
            <person name="Osborne T.H."/>
            <person name="Janganan T.K."/>
            <person name="Sreenivasaprasad S."/>
        </authorList>
    </citation>
    <scope>NUCLEOTIDE SEQUENCE</scope>
    <source>
        <strain evidence="2">Conio</strain>
    </source>
</reference>
<evidence type="ECO:0000313" key="2">
    <source>
        <dbReference type="EMBL" id="KAF9737723.1"/>
    </source>
</evidence>
<feature type="compositionally biased region" description="Pro residues" evidence="1">
    <location>
        <begin position="438"/>
        <end position="452"/>
    </location>
</feature>
<feature type="region of interest" description="Disordered" evidence="1">
    <location>
        <begin position="497"/>
        <end position="517"/>
    </location>
</feature>
<dbReference type="AlphaFoldDB" id="A0A9P6KSD5"/>
<organism evidence="2 3">
    <name type="scientific">Paraphaeosphaeria minitans</name>
    <dbReference type="NCBI Taxonomy" id="565426"/>
    <lineage>
        <taxon>Eukaryota</taxon>
        <taxon>Fungi</taxon>
        <taxon>Dikarya</taxon>
        <taxon>Ascomycota</taxon>
        <taxon>Pezizomycotina</taxon>
        <taxon>Dothideomycetes</taxon>
        <taxon>Pleosporomycetidae</taxon>
        <taxon>Pleosporales</taxon>
        <taxon>Massarineae</taxon>
        <taxon>Didymosphaeriaceae</taxon>
        <taxon>Paraphaeosphaeria</taxon>
    </lineage>
</organism>
<feature type="region of interest" description="Disordered" evidence="1">
    <location>
        <begin position="403"/>
        <end position="455"/>
    </location>
</feature>
<protein>
    <submittedName>
        <fullName evidence="2">Uncharacterized protein</fullName>
    </submittedName>
</protein>
<feature type="region of interest" description="Disordered" evidence="1">
    <location>
        <begin position="537"/>
        <end position="557"/>
    </location>
</feature>
<keyword evidence="3" id="KW-1185">Reference proteome</keyword>
<accession>A0A9P6KSD5</accession>
<sequence>MVSAVAPARGGSHMGVWKDVASGGWWIVEADGETSDIEAIVDILRLHRADGRGAAKYPDTTVCRNSVSTAVSRCVRELLAAWGPAFAARRLAEMGTAPCVQSISALQRRSPRAAKRDPIGDVTVGEECKERWAGGVVVDMEHGAMSNAQGFEPGSSLRAINDRRASRKNEGGGGGFRGRGSLIAGALGWCAQKKRQNQGARSSGHNDIMCRSERARVPNVISSAAWAQAHWPPKWLWSLRGNAHTRPRPRPRPQPRRLTKAVEKDVATACHDCEAGDVREGYRGGCLVWRVLGAWSGGCLDSPSGSATTMYLWATVHDDGVSSDTDLDRGFARAVAVHGKLGARGMVSQSGRNSGTKARHAPRSLLPAGLDKGLLQVAIPRRTSLHSPDAAQVDYPPATAGRFRTGARPVREPGQTSNLSPIDPGCAMPKAYRAPTAPASPPLTPGVHPPSSPTQTEAAGIAIADVPETLHPHTSHHLALHGLSNRRPLALAALTSCEARQRRDPSPTPARELPPTRAAPSRIFCFTIVPPAFKTSFVSSIPPSPSPSPAHSSTTRR</sequence>
<gene>
    <name evidence="2" type="ORF">PMIN01_05502</name>
</gene>
<proteinExistence type="predicted"/>
<dbReference type="EMBL" id="WJXW01000004">
    <property type="protein sequence ID" value="KAF9737723.1"/>
    <property type="molecule type" value="Genomic_DNA"/>
</dbReference>
<name>A0A9P6KSD5_9PLEO</name>
<comment type="caution">
    <text evidence="2">The sequence shown here is derived from an EMBL/GenBank/DDBJ whole genome shotgun (WGS) entry which is preliminary data.</text>
</comment>